<dbReference type="InterPro" id="IPR036388">
    <property type="entry name" value="WH-like_DNA-bd_sf"/>
</dbReference>
<evidence type="ECO:0000256" key="1">
    <source>
        <dbReference type="ARBA" id="ARBA00002486"/>
    </source>
</evidence>
<dbReference type="PANTHER" id="PTHR18964:SF149">
    <property type="entry name" value="BIFUNCTIONAL UDP-N-ACETYLGLUCOSAMINE 2-EPIMERASE_N-ACETYLMANNOSAMINE KINASE"/>
    <property type="match status" value="1"/>
</dbReference>
<dbReference type="Proteomes" id="UP001597362">
    <property type="component" value="Unassembled WGS sequence"/>
</dbReference>
<reference evidence="5" key="1">
    <citation type="journal article" date="2019" name="Int. J. Syst. Evol. Microbiol.">
        <title>The Global Catalogue of Microorganisms (GCM) 10K type strain sequencing project: providing services to taxonomists for standard genome sequencing and annotation.</title>
        <authorList>
            <consortium name="The Broad Institute Genomics Platform"/>
            <consortium name="The Broad Institute Genome Sequencing Center for Infectious Disease"/>
            <person name="Wu L."/>
            <person name="Ma J."/>
        </authorList>
    </citation>
    <scope>NUCLEOTIDE SEQUENCE [LARGE SCALE GENOMIC DNA]</scope>
    <source>
        <strain evidence="5">GH52</strain>
    </source>
</reference>
<dbReference type="InterPro" id="IPR043129">
    <property type="entry name" value="ATPase_NBD"/>
</dbReference>
<dbReference type="Pfam" id="PF13412">
    <property type="entry name" value="HTH_24"/>
    <property type="match status" value="1"/>
</dbReference>
<dbReference type="SUPFAM" id="SSF53067">
    <property type="entry name" value="Actin-like ATPase domain"/>
    <property type="match status" value="1"/>
</dbReference>
<proteinExistence type="inferred from homology"/>
<evidence type="ECO:0000256" key="3">
    <source>
        <dbReference type="ARBA" id="ARBA00022629"/>
    </source>
</evidence>
<accession>A0ABW4YR13</accession>
<name>A0ABW4YR13_9BACL</name>
<dbReference type="Gene3D" id="3.30.420.40">
    <property type="match status" value="2"/>
</dbReference>
<dbReference type="EMBL" id="JBHUHO010000049">
    <property type="protein sequence ID" value="MFD2118121.1"/>
    <property type="molecule type" value="Genomic_DNA"/>
</dbReference>
<dbReference type="InterPro" id="IPR000600">
    <property type="entry name" value="ROK"/>
</dbReference>
<dbReference type="Gene3D" id="1.10.10.10">
    <property type="entry name" value="Winged helix-like DNA-binding domain superfamily/Winged helix DNA-binding domain"/>
    <property type="match status" value="1"/>
</dbReference>
<dbReference type="Pfam" id="PF00480">
    <property type="entry name" value="ROK"/>
    <property type="match status" value="1"/>
</dbReference>
<evidence type="ECO:0000313" key="5">
    <source>
        <dbReference type="Proteomes" id="UP001597362"/>
    </source>
</evidence>
<comment type="caution">
    <text evidence="4">The sequence shown here is derived from an EMBL/GenBank/DDBJ whole genome shotgun (WGS) entry which is preliminary data.</text>
</comment>
<organism evidence="4 5">
    <name type="scientific">Paenibacillus yanchengensis</name>
    <dbReference type="NCBI Taxonomy" id="2035833"/>
    <lineage>
        <taxon>Bacteria</taxon>
        <taxon>Bacillati</taxon>
        <taxon>Bacillota</taxon>
        <taxon>Bacilli</taxon>
        <taxon>Bacillales</taxon>
        <taxon>Paenibacillaceae</taxon>
        <taxon>Paenibacillus</taxon>
    </lineage>
</organism>
<evidence type="ECO:0000256" key="2">
    <source>
        <dbReference type="ARBA" id="ARBA00006479"/>
    </source>
</evidence>
<keyword evidence="3" id="KW-0859">Xylose metabolism</keyword>
<dbReference type="InterPro" id="IPR036390">
    <property type="entry name" value="WH_DNA-bd_sf"/>
</dbReference>
<sequence length="398" mass="43007">MDRSIMHALNKRNVISIIRESGQINKAEIARTIGLSIPTVMKITDELIDREIVRDSGKGLSSGGKPPQMLEFAADNYFIIGVDIGTTNINCIMMDLAARIIYQQVVPTGVTDGFTVIINRIIKVIDRVIASATAEQQQRILGIGLGMPGLIDPATGKVLFSPDFKWEMIDLLPPVQAAFRYPVLIDNVTRVMAIGQRYFGFSQHDVDSFICVNLGHGIGSALFLDGRLYSGSSGSSGELGHMTIVQDGPLCVCGKHGCLEALASGNAILNQAKQQFQMEHVTEAKDVFVAWEAGDERAKTIITTAAQHIGTALALMINLLDPQIIILEGGLSRAGETFLQLIIKTAEQQQMKYAGRATKIVVSTLAENSAAIGAATIILDRFIQFGGDKDSLTDVYGE</sequence>
<dbReference type="RefSeq" id="WP_377775717.1">
    <property type="nucleotide sequence ID" value="NZ_JBHUHO010000049.1"/>
</dbReference>
<protein>
    <submittedName>
        <fullName evidence="4">ROK family transcriptional regulator</fullName>
    </submittedName>
</protein>
<comment type="similarity">
    <text evidence="2">Belongs to the ROK (NagC/XylR) family.</text>
</comment>
<gene>
    <name evidence="4" type="ORF">ACFSJH_20680</name>
</gene>
<comment type="function">
    <text evidence="1">Transcriptional repressor of xylose-utilizing enzymes.</text>
</comment>
<keyword evidence="3" id="KW-0119">Carbohydrate metabolism</keyword>
<evidence type="ECO:0000313" key="4">
    <source>
        <dbReference type="EMBL" id="MFD2118121.1"/>
    </source>
</evidence>
<keyword evidence="5" id="KW-1185">Reference proteome</keyword>
<dbReference type="SUPFAM" id="SSF46785">
    <property type="entry name" value="Winged helix' DNA-binding domain"/>
    <property type="match status" value="1"/>
</dbReference>
<dbReference type="InterPro" id="IPR049874">
    <property type="entry name" value="ROK_cs"/>
</dbReference>
<dbReference type="PANTHER" id="PTHR18964">
    <property type="entry name" value="ROK (REPRESSOR, ORF, KINASE) FAMILY"/>
    <property type="match status" value="1"/>
</dbReference>
<dbReference type="PROSITE" id="PS01125">
    <property type="entry name" value="ROK"/>
    <property type="match status" value="1"/>
</dbReference>